<protein>
    <submittedName>
        <fullName evidence="1">Uncharacterized protein</fullName>
    </submittedName>
</protein>
<dbReference type="EMBL" id="CP036279">
    <property type="protein sequence ID" value="QDU61246.1"/>
    <property type="molecule type" value="Genomic_DNA"/>
</dbReference>
<evidence type="ECO:0000313" key="1">
    <source>
        <dbReference type="EMBL" id="QDU61246.1"/>
    </source>
</evidence>
<gene>
    <name evidence="1" type="ORF">Pan216_21000</name>
</gene>
<keyword evidence="2" id="KW-1185">Reference proteome</keyword>
<dbReference type="AlphaFoldDB" id="A0A518B2T6"/>
<dbReference type="RefSeq" id="WP_145257861.1">
    <property type="nucleotide sequence ID" value="NZ_CP036279.1"/>
</dbReference>
<sequence length="68" mass="7244">MSSSRLMNIAAATNPVAGAPLDPDGNLTMRDLYFLNKIPSPYIAAAEMAATLQGDSHPPRVAREVLAY</sequence>
<evidence type="ECO:0000313" key="2">
    <source>
        <dbReference type="Proteomes" id="UP000317093"/>
    </source>
</evidence>
<dbReference type="KEGG" id="knv:Pan216_21000"/>
<name>A0A518B2T6_9BACT</name>
<dbReference type="Proteomes" id="UP000317093">
    <property type="component" value="Chromosome"/>
</dbReference>
<accession>A0A518B2T6</accession>
<organism evidence="1 2">
    <name type="scientific">Kolteria novifilia</name>
    <dbReference type="NCBI Taxonomy" id="2527975"/>
    <lineage>
        <taxon>Bacteria</taxon>
        <taxon>Pseudomonadati</taxon>
        <taxon>Planctomycetota</taxon>
        <taxon>Planctomycetia</taxon>
        <taxon>Kolteriales</taxon>
        <taxon>Kolteriaceae</taxon>
        <taxon>Kolteria</taxon>
    </lineage>
</organism>
<proteinExistence type="predicted"/>
<reference evidence="1 2" key="1">
    <citation type="submission" date="2019-02" db="EMBL/GenBank/DDBJ databases">
        <title>Deep-cultivation of Planctomycetes and their phenomic and genomic characterization uncovers novel biology.</title>
        <authorList>
            <person name="Wiegand S."/>
            <person name="Jogler M."/>
            <person name="Boedeker C."/>
            <person name="Pinto D."/>
            <person name="Vollmers J."/>
            <person name="Rivas-Marin E."/>
            <person name="Kohn T."/>
            <person name="Peeters S.H."/>
            <person name="Heuer A."/>
            <person name="Rast P."/>
            <person name="Oberbeckmann S."/>
            <person name="Bunk B."/>
            <person name="Jeske O."/>
            <person name="Meyerdierks A."/>
            <person name="Storesund J.E."/>
            <person name="Kallscheuer N."/>
            <person name="Luecker S."/>
            <person name="Lage O.M."/>
            <person name="Pohl T."/>
            <person name="Merkel B.J."/>
            <person name="Hornburger P."/>
            <person name="Mueller R.-W."/>
            <person name="Bruemmer F."/>
            <person name="Labrenz M."/>
            <person name="Spormann A.M."/>
            <person name="Op den Camp H."/>
            <person name="Overmann J."/>
            <person name="Amann R."/>
            <person name="Jetten M.S.M."/>
            <person name="Mascher T."/>
            <person name="Medema M.H."/>
            <person name="Devos D.P."/>
            <person name="Kaster A.-K."/>
            <person name="Ovreas L."/>
            <person name="Rohde M."/>
            <person name="Galperin M.Y."/>
            <person name="Jogler C."/>
        </authorList>
    </citation>
    <scope>NUCLEOTIDE SEQUENCE [LARGE SCALE GENOMIC DNA]</scope>
    <source>
        <strain evidence="1 2">Pan216</strain>
    </source>
</reference>